<keyword evidence="8" id="KW-1185">Reference proteome</keyword>
<evidence type="ECO:0000256" key="4">
    <source>
        <dbReference type="ARBA" id="ARBA00022989"/>
    </source>
</evidence>
<dbReference type="PANTHER" id="PTHR21716">
    <property type="entry name" value="TRANSMEMBRANE PROTEIN"/>
    <property type="match status" value="1"/>
</dbReference>
<feature type="transmembrane region" description="Helical" evidence="6">
    <location>
        <begin position="51"/>
        <end position="76"/>
    </location>
</feature>
<evidence type="ECO:0000256" key="5">
    <source>
        <dbReference type="ARBA" id="ARBA00023136"/>
    </source>
</evidence>
<evidence type="ECO:0000256" key="2">
    <source>
        <dbReference type="ARBA" id="ARBA00009773"/>
    </source>
</evidence>
<keyword evidence="3 6" id="KW-0812">Transmembrane</keyword>
<keyword evidence="4 6" id="KW-1133">Transmembrane helix</keyword>
<dbReference type="GO" id="GO:0016020">
    <property type="term" value="C:membrane"/>
    <property type="evidence" value="ECO:0007669"/>
    <property type="project" value="UniProtKB-SubCell"/>
</dbReference>
<dbReference type="GO" id="GO:0055085">
    <property type="term" value="P:transmembrane transport"/>
    <property type="evidence" value="ECO:0007669"/>
    <property type="project" value="TreeGrafter"/>
</dbReference>
<feature type="transmembrane region" description="Helical" evidence="6">
    <location>
        <begin position="232"/>
        <end position="256"/>
    </location>
</feature>
<evidence type="ECO:0000313" key="8">
    <source>
        <dbReference type="Proteomes" id="UP000262939"/>
    </source>
</evidence>
<dbReference type="RefSeq" id="WP_117323506.1">
    <property type="nucleotide sequence ID" value="NZ_QVTD01000011.1"/>
</dbReference>
<feature type="transmembrane region" description="Helical" evidence="6">
    <location>
        <begin position="268"/>
        <end position="286"/>
    </location>
</feature>
<proteinExistence type="inferred from homology"/>
<comment type="similarity">
    <text evidence="2">Belongs to the autoinducer-2 exporter (AI-2E) (TC 2.A.86) family.</text>
</comment>
<organism evidence="7 8">
    <name type="scientific">Peribacillus glennii</name>
    <dbReference type="NCBI Taxonomy" id="2303991"/>
    <lineage>
        <taxon>Bacteria</taxon>
        <taxon>Bacillati</taxon>
        <taxon>Bacillota</taxon>
        <taxon>Bacilli</taxon>
        <taxon>Bacillales</taxon>
        <taxon>Bacillaceae</taxon>
        <taxon>Peribacillus</taxon>
    </lineage>
</organism>
<protein>
    <submittedName>
        <fullName evidence="7">Sporulation integral membrane protein YtvI</fullName>
    </submittedName>
</protein>
<sequence>MLLRWFWRIVLLLVLLYIVPYSWTLIFALVTAMLLEGFINSISKTFKLNRLWSVLIAFIVYVGGLLGAVFIIVSVLTKQIITLSQKLPGVVKDLYNTAVLPFIRKWENYSQSLPTDVIRSVEDALERGISSLEAFARNLVEGTVQLVAVVPGFLIEFLIYLIALFLFCLEFPVIKRKAKNFLQESTYQKISLVFVDLNKAGIGFLRAQLFLSLITFTMAYTGLWLLKVPYTLLLSILIVIVDILPILGTGSVLVPWAIVAMLQGNQHLGIGLIIMFIVITIIRRIVEPKVYSASLGLTPLAALVSLYLGFKILGFVGLFLGPALLIIYETLKKAGVIKRNILL</sequence>
<comment type="subcellular location">
    <subcellularLocation>
        <location evidence="1">Membrane</location>
        <topology evidence="1">Multi-pass membrane protein</topology>
    </subcellularLocation>
</comment>
<evidence type="ECO:0000313" key="7">
    <source>
        <dbReference type="EMBL" id="RFU62048.1"/>
    </source>
</evidence>
<feature type="transmembrane region" description="Helical" evidence="6">
    <location>
        <begin position="306"/>
        <end position="328"/>
    </location>
</feature>
<dbReference type="EMBL" id="QVTD01000011">
    <property type="protein sequence ID" value="RFU62048.1"/>
    <property type="molecule type" value="Genomic_DNA"/>
</dbReference>
<dbReference type="NCBIfam" id="TIGR02872">
    <property type="entry name" value="spore_ytvI"/>
    <property type="match status" value="1"/>
</dbReference>
<evidence type="ECO:0000256" key="1">
    <source>
        <dbReference type="ARBA" id="ARBA00004141"/>
    </source>
</evidence>
<feature type="transmembrane region" description="Helical" evidence="6">
    <location>
        <begin position="146"/>
        <end position="169"/>
    </location>
</feature>
<dbReference type="PANTHER" id="PTHR21716:SF68">
    <property type="entry name" value="TRANSPORT PROTEIN YTVI-RELATED"/>
    <property type="match status" value="1"/>
</dbReference>
<gene>
    <name evidence="7" type="primary">ytvI</name>
    <name evidence="7" type="ORF">D0466_15800</name>
</gene>
<name>A0A372L941_9BACI</name>
<accession>A0A372L941</accession>
<feature type="transmembrane region" description="Helical" evidence="6">
    <location>
        <begin position="209"/>
        <end position="226"/>
    </location>
</feature>
<dbReference type="InterPro" id="IPR014227">
    <property type="entry name" value="YtvI-like"/>
</dbReference>
<dbReference type="Proteomes" id="UP000262939">
    <property type="component" value="Unassembled WGS sequence"/>
</dbReference>
<evidence type="ECO:0000256" key="6">
    <source>
        <dbReference type="SAM" id="Phobius"/>
    </source>
</evidence>
<keyword evidence="5 6" id="KW-0472">Membrane</keyword>
<reference evidence="7 8" key="1">
    <citation type="submission" date="2018-08" db="EMBL/GenBank/DDBJ databases">
        <title>Bacillus chawlae sp. nov., Bacillus glennii sp. nov., and Bacillus saganii sp. nov. Isolated from the Vehicle Assembly Building at Kennedy Space Center where the Viking Spacecraft were Assembled.</title>
        <authorList>
            <person name="Seuylemezian A."/>
            <person name="Vaishampayan P."/>
        </authorList>
    </citation>
    <scope>NUCLEOTIDE SEQUENCE [LARGE SCALE GENOMIC DNA]</scope>
    <source>
        <strain evidence="7 8">V44-8</strain>
    </source>
</reference>
<feature type="transmembrane region" description="Helical" evidence="6">
    <location>
        <begin position="6"/>
        <end position="39"/>
    </location>
</feature>
<dbReference type="InterPro" id="IPR002549">
    <property type="entry name" value="AI-2E-like"/>
</dbReference>
<evidence type="ECO:0000256" key="3">
    <source>
        <dbReference type="ARBA" id="ARBA00022692"/>
    </source>
</evidence>
<comment type="caution">
    <text evidence="7">The sequence shown here is derived from an EMBL/GenBank/DDBJ whole genome shotgun (WGS) entry which is preliminary data.</text>
</comment>
<dbReference type="OrthoDB" id="9774361at2"/>
<dbReference type="Pfam" id="PF01594">
    <property type="entry name" value="AI-2E_transport"/>
    <property type="match status" value="1"/>
</dbReference>
<dbReference type="AlphaFoldDB" id="A0A372L941"/>